<dbReference type="AlphaFoldDB" id="A0A7D5KW57"/>
<name>A0A7D5KW57_9EURY</name>
<dbReference type="CDD" id="cd00156">
    <property type="entry name" value="REC"/>
    <property type="match status" value="1"/>
</dbReference>
<accession>A0A7D5KW57</accession>
<dbReference type="PANTHER" id="PTHR44591:SF3">
    <property type="entry name" value="RESPONSE REGULATORY DOMAIN-CONTAINING PROTEIN"/>
    <property type="match status" value="1"/>
</dbReference>
<dbReference type="RefSeq" id="WP_179171454.1">
    <property type="nucleotide sequence ID" value="NZ_CP058531.1"/>
</dbReference>
<dbReference type="InterPro" id="IPR040726">
    <property type="entry name" value="HalOD2"/>
</dbReference>
<dbReference type="GO" id="GO:0000160">
    <property type="term" value="P:phosphorelay signal transduction system"/>
    <property type="evidence" value="ECO:0007669"/>
    <property type="project" value="InterPro"/>
</dbReference>
<dbReference type="Gene3D" id="3.40.50.2300">
    <property type="match status" value="1"/>
</dbReference>
<evidence type="ECO:0000313" key="5">
    <source>
        <dbReference type="EMBL" id="QLG29880.1"/>
    </source>
</evidence>
<dbReference type="PANTHER" id="PTHR44591">
    <property type="entry name" value="STRESS RESPONSE REGULATOR PROTEIN 1"/>
    <property type="match status" value="1"/>
</dbReference>
<dbReference type="KEGG" id="halg:HUG10_19920"/>
<organism evidence="5 6">
    <name type="scientific">Halorarum halophilum</name>
    <dbReference type="NCBI Taxonomy" id="2743090"/>
    <lineage>
        <taxon>Archaea</taxon>
        <taxon>Methanobacteriati</taxon>
        <taxon>Methanobacteriota</taxon>
        <taxon>Stenosarchaea group</taxon>
        <taxon>Halobacteria</taxon>
        <taxon>Halobacteriales</taxon>
        <taxon>Haloferacaceae</taxon>
        <taxon>Halorarum</taxon>
    </lineage>
</organism>
<dbReference type="PROSITE" id="PS50110">
    <property type="entry name" value="RESPONSE_REGULATORY"/>
    <property type="match status" value="1"/>
</dbReference>
<dbReference type="SUPFAM" id="SSF52172">
    <property type="entry name" value="CheY-like"/>
    <property type="match status" value="1"/>
</dbReference>
<dbReference type="EMBL" id="CP058531">
    <property type="protein sequence ID" value="QLG29880.1"/>
    <property type="molecule type" value="Genomic_DNA"/>
</dbReference>
<keyword evidence="1 2" id="KW-0597">Phosphoprotein</keyword>
<dbReference type="GeneID" id="56031151"/>
<sequence length="246" mass="27758">MSKGNGGNEEETTHKEEANQPVVLLVEDERGLAELYTRFLEDIYTVRTAYTGDEALELLDEAVDVALLDRRLETWSGDQLLSVIQDRKLDCQVALVTAIAPDFDVADLAIDEYLEKPISREDLLELVEELLLRSDSDITQQELLALISRKISIENEKSTPELEGSDEYARLKRRIEIAKQRLNLDLEQVGANKHRPDACPRCDLRWDLSVGDTIGFLNLGSYVWKCTGCGSVVKVPDPSSRRVARR</sequence>
<dbReference type="Pfam" id="PF00072">
    <property type="entry name" value="Response_reg"/>
    <property type="match status" value="1"/>
</dbReference>
<dbReference type="Pfam" id="PF18547">
    <property type="entry name" value="HalOD2"/>
    <property type="match status" value="1"/>
</dbReference>
<feature type="domain" description="Response regulatory" evidence="4">
    <location>
        <begin position="22"/>
        <end position="131"/>
    </location>
</feature>
<feature type="modified residue" description="4-aspartylphosphate" evidence="2">
    <location>
        <position position="69"/>
    </location>
</feature>
<dbReference type="SMART" id="SM00448">
    <property type="entry name" value="REC"/>
    <property type="match status" value="1"/>
</dbReference>
<keyword evidence="6" id="KW-1185">Reference proteome</keyword>
<evidence type="ECO:0000313" key="6">
    <source>
        <dbReference type="Proteomes" id="UP000509750"/>
    </source>
</evidence>
<evidence type="ECO:0000256" key="3">
    <source>
        <dbReference type="SAM" id="MobiDB-lite"/>
    </source>
</evidence>
<feature type="region of interest" description="Disordered" evidence="3">
    <location>
        <begin position="1"/>
        <end position="20"/>
    </location>
</feature>
<evidence type="ECO:0000256" key="2">
    <source>
        <dbReference type="PROSITE-ProRule" id="PRU00169"/>
    </source>
</evidence>
<dbReference type="InterPro" id="IPR050595">
    <property type="entry name" value="Bact_response_regulator"/>
</dbReference>
<dbReference type="OrthoDB" id="321042at2157"/>
<reference evidence="5 6" key="1">
    <citation type="submission" date="2020-07" db="EMBL/GenBank/DDBJ databases">
        <title>Gai3-2, isolated from salt lake.</title>
        <authorList>
            <person name="Cui H."/>
            <person name="Shi X."/>
        </authorList>
    </citation>
    <scope>NUCLEOTIDE SEQUENCE [LARGE SCALE GENOMIC DNA]</scope>
    <source>
        <strain evidence="5 6">Gai3-2</strain>
        <plasmid evidence="5 6">unnamed2</plasmid>
    </source>
</reference>
<gene>
    <name evidence="5" type="ORF">HUG10_19920</name>
</gene>
<keyword evidence="5" id="KW-0614">Plasmid</keyword>
<protein>
    <submittedName>
        <fullName evidence="5">Response regulator</fullName>
    </submittedName>
</protein>
<dbReference type="Proteomes" id="UP000509750">
    <property type="component" value="Plasmid unnamed2"/>
</dbReference>
<dbReference type="InterPro" id="IPR013971">
    <property type="entry name" value="HalX_domain"/>
</dbReference>
<evidence type="ECO:0000259" key="4">
    <source>
        <dbReference type="PROSITE" id="PS50110"/>
    </source>
</evidence>
<geneLocation type="plasmid" evidence="5 6">
    <name>unnamed2</name>
</geneLocation>
<dbReference type="Pfam" id="PF08663">
    <property type="entry name" value="HalX"/>
    <property type="match status" value="1"/>
</dbReference>
<dbReference type="InterPro" id="IPR011006">
    <property type="entry name" value="CheY-like_superfamily"/>
</dbReference>
<proteinExistence type="predicted"/>
<dbReference type="InterPro" id="IPR001789">
    <property type="entry name" value="Sig_transdc_resp-reg_receiver"/>
</dbReference>
<evidence type="ECO:0000256" key="1">
    <source>
        <dbReference type="ARBA" id="ARBA00022553"/>
    </source>
</evidence>